<dbReference type="Pfam" id="PF12833">
    <property type="entry name" value="HTH_18"/>
    <property type="match status" value="1"/>
</dbReference>
<accession>A0A4Y4C4B5</accession>
<comment type="caution">
    <text evidence="5">The sequence shown here is derived from an EMBL/GenBank/DDBJ whole genome shotgun (WGS) entry which is preliminary data.</text>
</comment>
<dbReference type="InterPro" id="IPR018062">
    <property type="entry name" value="HTH_AraC-typ_CS"/>
</dbReference>
<dbReference type="PANTHER" id="PTHR11019">
    <property type="entry name" value="HTH-TYPE TRANSCRIPTIONAL REGULATOR NIMR"/>
    <property type="match status" value="1"/>
</dbReference>
<evidence type="ECO:0000256" key="2">
    <source>
        <dbReference type="ARBA" id="ARBA00023125"/>
    </source>
</evidence>
<keyword evidence="3" id="KW-0804">Transcription</keyword>
<evidence type="ECO:0000256" key="3">
    <source>
        <dbReference type="ARBA" id="ARBA00023163"/>
    </source>
</evidence>
<dbReference type="InterPro" id="IPR011051">
    <property type="entry name" value="RmlC_Cupin_sf"/>
</dbReference>
<dbReference type="SMART" id="SM00342">
    <property type="entry name" value="HTH_ARAC"/>
    <property type="match status" value="1"/>
</dbReference>
<reference evidence="5 6" key="1">
    <citation type="submission" date="2019-06" db="EMBL/GenBank/DDBJ databases">
        <title>Whole genome shotgun sequence of Corynebacterium variabile NBRC 15286.</title>
        <authorList>
            <person name="Hosoyama A."/>
            <person name="Uohara A."/>
            <person name="Ohji S."/>
            <person name="Ichikawa N."/>
        </authorList>
    </citation>
    <scope>NUCLEOTIDE SEQUENCE [LARGE SCALE GENOMIC DNA]</scope>
    <source>
        <strain evidence="5 6">NBRC 15286</strain>
    </source>
</reference>
<proteinExistence type="predicted"/>
<feature type="domain" description="HTH araC/xylS-type" evidence="4">
    <location>
        <begin position="139"/>
        <end position="237"/>
    </location>
</feature>
<dbReference type="GO" id="GO:0003700">
    <property type="term" value="F:DNA-binding transcription factor activity"/>
    <property type="evidence" value="ECO:0007669"/>
    <property type="project" value="InterPro"/>
</dbReference>
<dbReference type="GO" id="GO:0043565">
    <property type="term" value="F:sequence-specific DNA binding"/>
    <property type="evidence" value="ECO:0007669"/>
    <property type="project" value="InterPro"/>
</dbReference>
<dbReference type="EMBL" id="BJNT01000015">
    <property type="protein sequence ID" value="GEC86649.1"/>
    <property type="molecule type" value="Genomic_DNA"/>
</dbReference>
<organism evidence="5 6">
    <name type="scientific">Corynebacterium variabile</name>
    <dbReference type="NCBI Taxonomy" id="1727"/>
    <lineage>
        <taxon>Bacteria</taxon>
        <taxon>Bacillati</taxon>
        <taxon>Actinomycetota</taxon>
        <taxon>Actinomycetes</taxon>
        <taxon>Mycobacteriales</taxon>
        <taxon>Corynebacteriaceae</taxon>
        <taxon>Corynebacterium</taxon>
    </lineage>
</organism>
<keyword evidence="1" id="KW-0805">Transcription regulation</keyword>
<protein>
    <recommendedName>
        <fullName evidence="4">HTH araC/xylS-type domain-containing protein</fullName>
    </recommendedName>
</protein>
<dbReference type="SUPFAM" id="SSF51182">
    <property type="entry name" value="RmlC-like cupins"/>
    <property type="match status" value="1"/>
</dbReference>
<name>A0A4Y4C4B5_9CORY</name>
<sequence length="470" mass="50310">MLDDLTPFRVTLSSGGGYLLLWCHTGSVSVHCGEVERLTAGRCVLLPPGKDAALAVAPGAVVVPVRIDAGEVPDGPDTPQVFTPGEEYNDWLRHHFTASIAPIRERGYREAEIVEWLRGSAGPSSASTLPPMPRNTQVRQVARALVKGPASDRTAAQWASSVQVGERTLHRAFVVETGLTFAAWRREVRLDAALTLLRDPGTSVSQVTAAVGFRTSTGFIWAFRTRFGLTPTAWRDGQDAADAPGVLPSGPPGWSAASAPPSLNHGFHLLLWVYRGSMRLTVGGRILDVAKGEVAWMPAYRGHGVKLGAGAMVLPLTFTVAEVTLDERCGPVTMPEYEVPALLQHVMANQCGVGPTGYDRSVVLRQAWVPGVAADMSCSWASVQVATVADVILGDLREQRTPAQWAASVGLTVRTLNTRFRDETGMTLLQWRTTVWLQATVRMLSSGLTASEAGTGICPSSVATSLRGTE</sequence>
<dbReference type="Proteomes" id="UP000319986">
    <property type="component" value="Unassembled WGS sequence"/>
</dbReference>
<dbReference type="PROSITE" id="PS01124">
    <property type="entry name" value="HTH_ARAC_FAMILY_2"/>
    <property type="match status" value="1"/>
</dbReference>
<evidence type="ECO:0000259" key="4">
    <source>
        <dbReference type="PROSITE" id="PS01124"/>
    </source>
</evidence>
<keyword evidence="2" id="KW-0238">DNA-binding</keyword>
<gene>
    <name evidence="5" type="ORF">CVA01_19630</name>
</gene>
<evidence type="ECO:0000313" key="6">
    <source>
        <dbReference type="Proteomes" id="UP000319986"/>
    </source>
</evidence>
<dbReference type="AlphaFoldDB" id="A0A4Y4C4B5"/>
<dbReference type="InterPro" id="IPR009057">
    <property type="entry name" value="Homeodomain-like_sf"/>
</dbReference>
<dbReference type="PANTHER" id="PTHR11019:SF199">
    <property type="entry name" value="HTH-TYPE TRANSCRIPTIONAL REGULATOR NIMR"/>
    <property type="match status" value="1"/>
</dbReference>
<dbReference type="InterPro" id="IPR018060">
    <property type="entry name" value="HTH_AraC"/>
</dbReference>
<dbReference type="Gene3D" id="1.10.10.60">
    <property type="entry name" value="Homeodomain-like"/>
    <property type="match status" value="2"/>
</dbReference>
<evidence type="ECO:0000313" key="5">
    <source>
        <dbReference type="EMBL" id="GEC86649.1"/>
    </source>
</evidence>
<evidence type="ECO:0000256" key="1">
    <source>
        <dbReference type="ARBA" id="ARBA00023015"/>
    </source>
</evidence>
<dbReference type="PROSITE" id="PS00041">
    <property type="entry name" value="HTH_ARAC_FAMILY_1"/>
    <property type="match status" value="1"/>
</dbReference>
<dbReference type="SUPFAM" id="SSF46689">
    <property type="entry name" value="Homeodomain-like"/>
    <property type="match status" value="3"/>
</dbReference>